<dbReference type="RefSeq" id="WP_115692243.1">
    <property type="nucleotide sequence ID" value="NZ_CP031417.1"/>
</dbReference>
<evidence type="ECO:0000256" key="1">
    <source>
        <dbReference type="SAM" id="MobiDB-lite"/>
    </source>
</evidence>
<name>A0A345ZY67_9HYPH</name>
<keyword evidence="4" id="KW-1185">Reference proteome</keyword>
<dbReference type="Pfam" id="PF06170">
    <property type="entry name" value="DUF983"/>
    <property type="match status" value="1"/>
</dbReference>
<feature type="transmembrane region" description="Helical" evidence="2">
    <location>
        <begin position="70"/>
        <end position="90"/>
    </location>
</feature>
<accession>A0A345ZY67</accession>
<dbReference type="KEGG" id="ptaw:DW352_15830"/>
<keyword evidence="2" id="KW-1133">Transmembrane helix</keyword>
<dbReference type="AlphaFoldDB" id="A0A345ZY67"/>
<evidence type="ECO:0000313" key="3">
    <source>
        <dbReference type="EMBL" id="AXK81864.1"/>
    </source>
</evidence>
<dbReference type="OrthoDB" id="9799456at2"/>
<feature type="transmembrane region" description="Helical" evidence="2">
    <location>
        <begin position="96"/>
        <end position="117"/>
    </location>
</feature>
<feature type="region of interest" description="Disordered" evidence="1">
    <location>
        <begin position="1"/>
        <end position="22"/>
    </location>
</feature>
<dbReference type="Proteomes" id="UP000254889">
    <property type="component" value="Chromosome"/>
</dbReference>
<sequence>MNELPFTPAKSAAKPAAIRPPKGAGEAMWRGFLGKCPACGEGKMFRKYLKVADNCPNCGEELYHHRADDFPAYLVIVIVGHILVPIVLAVETDLAPPIWLSMTLWPAIALISTLALLQPTKGAVVAIQWFAGMHGFETSKGRRLPRPAIEPVPLH</sequence>
<organism evidence="3 4">
    <name type="scientific">Pseudolabrys taiwanensis</name>
    <dbReference type="NCBI Taxonomy" id="331696"/>
    <lineage>
        <taxon>Bacteria</taxon>
        <taxon>Pseudomonadati</taxon>
        <taxon>Pseudomonadota</taxon>
        <taxon>Alphaproteobacteria</taxon>
        <taxon>Hyphomicrobiales</taxon>
        <taxon>Xanthobacteraceae</taxon>
        <taxon>Pseudolabrys</taxon>
    </lineage>
</organism>
<evidence type="ECO:0000256" key="2">
    <source>
        <dbReference type="SAM" id="Phobius"/>
    </source>
</evidence>
<dbReference type="EMBL" id="CP031417">
    <property type="protein sequence ID" value="AXK81864.1"/>
    <property type="molecule type" value="Genomic_DNA"/>
</dbReference>
<reference evidence="3 4" key="1">
    <citation type="submission" date="2018-07" db="EMBL/GenBank/DDBJ databases">
        <authorList>
            <person name="Quirk P.G."/>
            <person name="Krulwich T.A."/>
        </authorList>
    </citation>
    <scope>NUCLEOTIDE SEQUENCE [LARGE SCALE GENOMIC DNA]</scope>
    <source>
        <strain evidence="3 4">CC-BB4</strain>
    </source>
</reference>
<keyword evidence="2" id="KW-0472">Membrane</keyword>
<proteinExistence type="predicted"/>
<dbReference type="InterPro" id="IPR009325">
    <property type="entry name" value="DUF983"/>
</dbReference>
<evidence type="ECO:0000313" key="4">
    <source>
        <dbReference type="Proteomes" id="UP000254889"/>
    </source>
</evidence>
<gene>
    <name evidence="3" type="ORF">DW352_15830</name>
</gene>
<protein>
    <submittedName>
        <fullName evidence="3">DUF983 domain-containing protein</fullName>
    </submittedName>
</protein>
<keyword evidence="2" id="KW-0812">Transmembrane</keyword>